<gene>
    <name evidence="2" type="ORF">P175DRAFT_0496797</name>
</gene>
<organism evidence="2 3">
    <name type="scientific">Aspergillus ochraceoroseus IBT 24754</name>
    <dbReference type="NCBI Taxonomy" id="1392256"/>
    <lineage>
        <taxon>Eukaryota</taxon>
        <taxon>Fungi</taxon>
        <taxon>Dikarya</taxon>
        <taxon>Ascomycota</taxon>
        <taxon>Pezizomycotina</taxon>
        <taxon>Eurotiomycetes</taxon>
        <taxon>Eurotiomycetidae</taxon>
        <taxon>Eurotiales</taxon>
        <taxon>Aspergillaceae</taxon>
        <taxon>Aspergillus</taxon>
        <taxon>Aspergillus subgen. Nidulantes</taxon>
    </lineage>
</organism>
<evidence type="ECO:0000256" key="1">
    <source>
        <dbReference type="SAM" id="MobiDB-lite"/>
    </source>
</evidence>
<accession>A0A2T5LKN5</accession>
<dbReference type="PRINTS" id="PR01217">
    <property type="entry name" value="PRICHEXTENSN"/>
</dbReference>
<comment type="caution">
    <text evidence="2">The sequence shown here is derived from an EMBL/GenBank/DDBJ whole genome shotgun (WGS) entry which is preliminary data.</text>
</comment>
<proteinExistence type="predicted"/>
<protein>
    <submittedName>
        <fullName evidence="2">Uncharacterized protein</fullName>
    </submittedName>
</protein>
<feature type="compositionally biased region" description="Pro residues" evidence="1">
    <location>
        <begin position="151"/>
        <end position="163"/>
    </location>
</feature>
<reference evidence="2 3" key="1">
    <citation type="journal article" date="2018" name="Proc. Natl. Acad. Sci. U.S.A.">
        <title>Linking secondary metabolites to gene clusters through genome sequencing of six diverse Aspergillus species.</title>
        <authorList>
            <person name="Kaerboelling I."/>
            <person name="Vesth T.C."/>
            <person name="Frisvad J.C."/>
            <person name="Nybo J.L."/>
            <person name="Theobald S."/>
            <person name="Kuo A."/>
            <person name="Bowyer P."/>
            <person name="Matsuda Y."/>
            <person name="Mondo S."/>
            <person name="Lyhne E.K."/>
            <person name="Kogle M.E."/>
            <person name="Clum A."/>
            <person name="Lipzen A."/>
            <person name="Salamov A."/>
            <person name="Ngan C.Y."/>
            <person name="Daum C."/>
            <person name="Chiniquy J."/>
            <person name="Barry K."/>
            <person name="LaButti K."/>
            <person name="Haridas S."/>
            <person name="Simmons B.A."/>
            <person name="Magnuson J.K."/>
            <person name="Mortensen U.H."/>
            <person name="Larsen T.O."/>
            <person name="Grigoriev I.V."/>
            <person name="Baker S.E."/>
            <person name="Andersen M.R."/>
        </authorList>
    </citation>
    <scope>NUCLEOTIDE SEQUENCE [LARGE SCALE GENOMIC DNA]</scope>
    <source>
        <strain evidence="2 3">IBT 24754</strain>
    </source>
</reference>
<dbReference type="Proteomes" id="UP000244073">
    <property type="component" value="Unassembled WGS sequence"/>
</dbReference>
<evidence type="ECO:0000313" key="3">
    <source>
        <dbReference type="Proteomes" id="UP000244073"/>
    </source>
</evidence>
<evidence type="ECO:0000313" key="2">
    <source>
        <dbReference type="EMBL" id="PTU16846.1"/>
    </source>
</evidence>
<sequence>MHLPQHVHPVLTHPLPRNIYFHAPPPTGPPPLPPVLPPIPIPIGPWGLPPDLLAARRPPLSPRDDHVTATGRPPPASPSLSPRAPGGPPPRDDHVTPKKRPSSRVLPAPSPCPTWATNWFGALGQRVGRPPLSPPGPPRGRPPGTVTGLPPGRPLPRRPPLSPPERSRVAPGAPFACPSPRVRQLASSPGEGRTHEGFPPAPPPSARRCRAR</sequence>
<name>A0A2T5LKN5_9EURO</name>
<dbReference type="GeneID" id="63813025"/>
<feature type="compositionally biased region" description="Low complexity" evidence="1">
    <location>
        <begin position="46"/>
        <end position="58"/>
    </location>
</feature>
<dbReference type="VEuPathDB" id="FungiDB:P175DRAFT_0496797"/>
<dbReference type="RefSeq" id="XP_040748279.1">
    <property type="nucleotide sequence ID" value="XM_040896143.1"/>
</dbReference>
<dbReference type="AlphaFoldDB" id="A0A2T5LKN5"/>
<feature type="region of interest" description="Disordered" evidence="1">
    <location>
        <begin position="46"/>
        <end position="212"/>
    </location>
</feature>
<dbReference type="EMBL" id="MSFN02000016">
    <property type="protein sequence ID" value="PTU16846.1"/>
    <property type="molecule type" value="Genomic_DNA"/>
</dbReference>
<feature type="compositionally biased region" description="Pro residues" evidence="1">
    <location>
        <begin position="131"/>
        <end position="141"/>
    </location>
</feature>